<keyword evidence="2" id="KW-1185">Reference proteome</keyword>
<reference evidence="1 2" key="1">
    <citation type="journal article" date="2012" name="J. Bacteriol.">
        <title>Draft Genome Sequence of the Soil Bacterium Burkholderia terrae Strain BS001, Which Interacts with Fungal Surface Structures.</title>
        <authorList>
            <person name="Nazir R."/>
            <person name="Hansen M.A."/>
            <person name="Sorensen S."/>
            <person name="van Elsas J.D."/>
        </authorList>
    </citation>
    <scope>NUCLEOTIDE SEQUENCE [LARGE SCALE GENOMIC DNA]</scope>
    <source>
        <strain evidence="1 2">BS001</strain>
    </source>
</reference>
<evidence type="ECO:0000313" key="1">
    <source>
        <dbReference type="EMBL" id="EIM94464.1"/>
    </source>
</evidence>
<protein>
    <submittedName>
        <fullName evidence="1">Uncharacterized protein</fullName>
    </submittedName>
</protein>
<name>A0ABN0F772_9BURK</name>
<comment type="caution">
    <text evidence="1">The sequence shown here is derived from an EMBL/GenBank/DDBJ whole genome shotgun (WGS) entry which is preliminary data.</text>
</comment>
<gene>
    <name evidence="1" type="ORF">WQE_44273</name>
</gene>
<proteinExistence type="predicted"/>
<dbReference type="EMBL" id="AKAU01000277">
    <property type="protein sequence ID" value="EIM94464.1"/>
    <property type="molecule type" value="Genomic_DNA"/>
</dbReference>
<evidence type="ECO:0000313" key="2">
    <source>
        <dbReference type="Proteomes" id="UP000004980"/>
    </source>
</evidence>
<accession>A0ABN0F772</accession>
<dbReference type="Proteomes" id="UP000004980">
    <property type="component" value="Unassembled WGS sequence"/>
</dbReference>
<sequence>MQVDYREFHIDASPLNEGGRYYGRAKIYRRALVDGDAEVFG</sequence>
<organism evidence="1 2">
    <name type="scientific">Paraburkholderia hospita</name>
    <dbReference type="NCBI Taxonomy" id="169430"/>
    <lineage>
        <taxon>Bacteria</taxon>
        <taxon>Pseudomonadati</taxon>
        <taxon>Pseudomonadota</taxon>
        <taxon>Betaproteobacteria</taxon>
        <taxon>Burkholderiales</taxon>
        <taxon>Burkholderiaceae</taxon>
        <taxon>Paraburkholderia</taxon>
    </lineage>
</organism>